<evidence type="ECO:0008006" key="4">
    <source>
        <dbReference type="Google" id="ProtNLM"/>
    </source>
</evidence>
<dbReference type="InterPro" id="IPR007218">
    <property type="entry name" value="DNA_pol_delta_4"/>
</dbReference>
<dbReference type="PANTHER" id="PTHR14303">
    <property type="entry name" value="DNA POLYMERASE DELTA SUBUNIT 4"/>
    <property type="match status" value="1"/>
</dbReference>
<feature type="compositionally biased region" description="Basic residues" evidence="1">
    <location>
        <begin position="19"/>
        <end position="28"/>
    </location>
</feature>
<reference evidence="2 3" key="1">
    <citation type="submission" date="2024-01" db="EMBL/GenBank/DDBJ databases">
        <title>The genomes of 5 underutilized Papilionoideae crops provide insights into root nodulation and disease resistanc.</title>
        <authorList>
            <person name="Jiang F."/>
        </authorList>
    </citation>
    <scope>NUCLEOTIDE SEQUENCE [LARGE SCALE GENOMIC DNA]</scope>
    <source>
        <strain evidence="2">DUOXIRENSHENG_FW03</strain>
        <tissue evidence="2">Leaves</tissue>
    </source>
</reference>
<comment type="caution">
    <text evidence="2">The sequence shown here is derived from an EMBL/GenBank/DDBJ whole genome shotgun (WGS) entry which is preliminary data.</text>
</comment>
<accession>A0AAN9T3Y2</accession>
<evidence type="ECO:0000313" key="2">
    <source>
        <dbReference type="EMBL" id="KAK7411772.1"/>
    </source>
</evidence>
<dbReference type="AlphaFoldDB" id="A0AAN9T3Y2"/>
<dbReference type="GO" id="GO:0043625">
    <property type="term" value="C:delta DNA polymerase complex"/>
    <property type="evidence" value="ECO:0007669"/>
    <property type="project" value="TreeGrafter"/>
</dbReference>
<dbReference type="EMBL" id="JAYMYS010000001">
    <property type="protein sequence ID" value="KAK7411772.1"/>
    <property type="molecule type" value="Genomic_DNA"/>
</dbReference>
<name>A0AAN9T3Y2_PSOTE</name>
<dbReference type="Proteomes" id="UP001386955">
    <property type="component" value="Unassembled WGS sequence"/>
</dbReference>
<gene>
    <name evidence="2" type="ORF">VNO78_03211</name>
</gene>
<dbReference type="Pfam" id="PF04081">
    <property type="entry name" value="DNA_pol_delta_4"/>
    <property type="match status" value="1"/>
</dbReference>
<proteinExistence type="predicted"/>
<feature type="compositionally biased region" description="Basic residues" evidence="1">
    <location>
        <begin position="1"/>
        <end position="12"/>
    </location>
</feature>
<dbReference type="GO" id="GO:0000731">
    <property type="term" value="P:DNA synthesis involved in DNA repair"/>
    <property type="evidence" value="ECO:0007669"/>
    <property type="project" value="InterPro"/>
</dbReference>
<evidence type="ECO:0000256" key="1">
    <source>
        <dbReference type="SAM" id="MobiDB-lite"/>
    </source>
</evidence>
<evidence type="ECO:0000313" key="3">
    <source>
        <dbReference type="Proteomes" id="UP001386955"/>
    </source>
</evidence>
<dbReference type="GO" id="GO:0006261">
    <property type="term" value="P:DNA-templated DNA replication"/>
    <property type="evidence" value="ECO:0007669"/>
    <property type="project" value="TreeGrafter"/>
</dbReference>
<sequence>MKKYYRQRKNTAKKSSSISRKKKSKVVKQHPENDCSSEEQALKIFDMNMMYGPCLGMPRLERWERAQKMGLKPPEEIKCFLESGKVQRECLWHKLTPRRETFSIRSTPEGTSYIERIYY</sequence>
<protein>
    <recommendedName>
        <fullName evidence="4">DNA polymerase delta subunit 4</fullName>
    </recommendedName>
</protein>
<feature type="region of interest" description="Disordered" evidence="1">
    <location>
        <begin position="1"/>
        <end position="34"/>
    </location>
</feature>
<dbReference type="PANTHER" id="PTHR14303:SF0">
    <property type="entry name" value="DNA POLYMERASE DELTA SUBUNIT 4"/>
    <property type="match status" value="1"/>
</dbReference>
<organism evidence="2 3">
    <name type="scientific">Psophocarpus tetragonolobus</name>
    <name type="common">Winged bean</name>
    <name type="synonym">Dolichos tetragonolobus</name>
    <dbReference type="NCBI Taxonomy" id="3891"/>
    <lineage>
        <taxon>Eukaryota</taxon>
        <taxon>Viridiplantae</taxon>
        <taxon>Streptophyta</taxon>
        <taxon>Embryophyta</taxon>
        <taxon>Tracheophyta</taxon>
        <taxon>Spermatophyta</taxon>
        <taxon>Magnoliopsida</taxon>
        <taxon>eudicotyledons</taxon>
        <taxon>Gunneridae</taxon>
        <taxon>Pentapetalae</taxon>
        <taxon>rosids</taxon>
        <taxon>fabids</taxon>
        <taxon>Fabales</taxon>
        <taxon>Fabaceae</taxon>
        <taxon>Papilionoideae</taxon>
        <taxon>50 kb inversion clade</taxon>
        <taxon>NPAAA clade</taxon>
        <taxon>indigoferoid/millettioid clade</taxon>
        <taxon>Phaseoleae</taxon>
        <taxon>Psophocarpus</taxon>
    </lineage>
</organism>
<keyword evidence="3" id="KW-1185">Reference proteome</keyword>
<dbReference type="GO" id="GO:0003887">
    <property type="term" value="F:DNA-directed DNA polymerase activity"/>
    <property type="evidence" value="ECO:0007669"/>
    <property type="project" value="TreeGrafter"/>
</dbReference>